<dbReference type="EMBL" id="MU858290">
    <property type="protein sequence ID" value="KAK4207511.1"/>
    <property type="molecule type" value="Genomic_DNA"/>
</dbReference>
<dbReference type="PRINTS" id="PR00081">
    <property type="entry name" value="GDHRDH"/>
</dbReference>
<keyword evidence="3" id="KW-0560">Oxidoreductase</keyword>
<keyword evidence="2" id="KW-0521">NADP</keyword>
<organism evidence="4 5">
    <name type="scientific">Rhypophila decipiens</name>
    <dbReference type="NCBI Taxonomy" id="261697"/>
    <lineage>
        <taxon>Eukaryota</taxon>
        <taxon>Fungi</taxon>
        <taxon>Dikarya</taxon>
        <taxon>Ascomycota</taxon>
        <taxon>Pezizomycotina</taxon>
        <taxon>Sordariomycetes</taxon>
        <taxon>Sordariomycetidae</taxon>
        <taxon>Sordariales</taxon>
        <taxon>Naviculisporaceae</taxon>
        <taxon>Rhypophila</taxon>
    </lineage>
</organism>
<name>A0AAN6XXI4_9PEZI</name>
<dbReference type="GO" id="GO:0016491">
    <property type="term" value="F:oxidoreductase activity"/>
    <property type="evidence" value="ECO:0007669"/>
    <property type="project" value="UniProtKB-KW"/>
</dbReference>
<keyword evidence="5" id="KW-1185">Reference proteome</keyword>
<dbReference type="SUPFAM" id="SSF51735">
    <property type="entry name" value="NAD(P)-binding Rossmann-fold domains"/>
    <property type="match status" value="1"/>
</dbReference>
<dbReference type="InterPro" id="IPR036291">
    <property type="entry name" value="NAD(P)-bd_dom_sf"/>
</dbReference>
<evidence type="ECO:0000313" key="4">
    <source>
        <dbReference type="EMBL" id="KAK4207511.1"/>
    </source>
</evidence>
<dbReference type="Pfam" id="PF00106">
    <property type="entry name" value="adh_short"/>
    <property type="match status" value="1"/>
</dbReference>
<comment type="similarity">
    <text evidence="1">Belongs to the short-chain dehydrogenases/reductases (SDR) family.</text>
</comment>
<sequence>MGLLSYLFGSGEVPFTPETDIPPLTNKVILITGANSGLGKQSALELAKHSPALIWLAARSLEKAHDAAVEIRAEVADAHIKTLELDLASLDSVQAAARRVTSESGPSGRLDILMLNAGIMMTPAGMTKDGFEIQFGTNHIGHALLTHLLTPLLVHTAQRHVDADVRVVVLTSDAHAFAPAAGIVFDSLKSDQNDMYSATRYGQSKLANILFAREVALRFKDKGIKCVSVHPGRVNTNLTAPFRSRNFLTYWLVPLVVNYSGLITTVQDGARNQLWAAAGAKREDLVDGEYYIPVGKVGPASKFNQDAELAGKLWGWTFEQLKPWTN</sequence>
<dbReference type="InterPro" id="IPR002347">
    <property type="entry name" value="SDR_fam"/>
</dbReference>
<accession>A0AAN6XXI4</accession>
<evidence type="ECO:0000313" key="5">
    <source>
        <dbReference type="Proteomes" id="UP001301769"/>
    </source>
</evidence>
<protein>
    <submittedName>
        <fullName evidence="4">Uncharacterized protein</fullName>
    </submittedName>
</protein>
<evidence type="ECO:0000256" key="3">
    <source>
        <dbReference type="ARBA" id="ARBA00023002"/>
    </source>
</evidence>
<proteinExistence type="inferred from homology"/>
<reference evidence="4" key="2">
    <citation type="submission" date="2023-05" db="EMBL/GenBank/DDBJ databases">
        <authorList>
            <consortium name="Lawrence Berkeley National Laboratory"/>
            <person name="Steindorff A."/>
            <person name="Hensen N."/>
            <person name="Bonometti L."/>
            <person name="Westerberg I."/>
            <person name="Brannstrom I.O."/>
            <person name="Guillou S."/>
            <person name="Cros-Aarteil S."/>
            <person name="Calhoun S."/>
            <person name="Haridas S."/>
            <person name="Kuo A."/>
            <person name="Mondo S."/>
            <person name="Pangilinan J."/>
            <person name="Riley R."/>
            <person name="Labutti K."/>
            <person name="Andreopoulos B."/>
            <person name="Lipzen A."/>
            <person name="Chen C."/>
            <person name="Yanf M."/>
            <person name="Daum C."/>
            <person name="Ng V."/>
            <person name="Clum A."/>
            <person name="Ohm R."/>
            <person name="Martin F."/>
            <person name="Silar P."/>
            <person name="Natvig D."/>
            <person name="Lalanne C."/>
            <person name="Gautier V."/>
            <person name="Ament-Velasquez S.L."/>
            <person name="Kruys A."/>
            <person name="Hutchinson M.I."/>
            <person name="Powell A.J."/>
            <person name="Barry K."/>
            <person name="Miller A.N."/>
            <person name="Grigoriev I.V."/>
            <person name="Debuchy R."/>
            <person name="Gladieux P."/>
            <person name="Thoren M.H."/>
            <person name="Johannesson H."/>
        </authorList>
    </citation>
    <scope>NUCLEOTIDE SEQUENCE</scope>
    <source>
        <strain evidence="4">PSN293</strain>
    </source>
</reference>
<dbReference type="AlphaFoldDB" id="A0AAN6XXI4"/>
<dbReference type="Proteomes" id="UP001301769">
    <property type="component" value="Unassembled WGS sequence"/>
</dbReference>
<evidence type="ECO:0000256" key="2">
    <source>
        <dbReference type="ARBA" id="ARBA00022857"/>
    </source>
</evidence>
<dbReference type="PANTHER" id="PTHR24320:SF282">
    <property type="entry name" value="WW DOMAIN-CONTAINING OXIDOREDUCTASE"/>
    <property type="match status" value="1"/>
</dbReference>
<gene>
    <name evidence="4" type="ORF">QBC37DRAFT_92933</name>
</gene>
<dbReference type="Gene3D" id="3.40.50.720">
    <property type="entry name" value="NAD(P)-binding Rossmann-like Domain"/>
    <property type="match status" value="1"/>
</dbReference>
<dbReference type="PANTHER" id="PTHR24320">
    <property type="entry name" value="RETINOL DEHYDROGENASE"/>
    <property type="match status" value="1"/>
</dbReference>
<evidence type="ECO:0000256" key="1">
    <source>
        <dbReference type="ARBA" id="ARBA00006484"/>
    </source>
</evidence>
<reference evidence="4" key="1">
    <citation type="journal article" date="2023" name="Mol. Phylogenet. Evol.">
        <title>Genome-scale phylogeny and comparative genomics of the fungal order Sordariales.</title>
        <authorList>
            <person name="Hensen N."/>
            <person name="Bonometti L."/>
            <person name="Westerberg I."/>
            <person name="Brannstrom I.O."/>
            <person name="Guillou S."/>
            <person name="Cros-Aarteil S."/>
            <person name="Calhoun S."/>
            <person name="Haridas S."/>
            <person name="Kuo A."/>
            <person name="Mondo S."/>
            <person name="Pangilinan J."/>
            <person name="Riley R."/>
            <person name="LaButti K."/>
            <person name="Andreopoulos B."/>
            <person name="Lipzen A."/>
            <person name="Chen C."/>
            <person name="Yan M."/>
            <person name="Daum C."/>
            <person name="Ng V."/>
            <person name="Clum A."/>
            <person name="Steindorff A."/>
            <person name="Ohm R.A."/>
            <person name="Martin F."/>
            <person name="Silar P."/>
            <person name="Natvig D.O."/>
            <person name="Lalanne C."/>
            <person name="Gautier V."/>
            <person name="Ament-Velasquez S.L."/>
            <person name="Kruys A."/>
            <person name="Hutchinson M.I."/>
            <person name="Powell A.J."/>
            <person name="Barry K."/>
            <person name="Miller A.N."/>
            <person name="Grigoriev I.V."/>
            <person name="Debuchy R."/>
            <person name="Gladieux P."/>
            <person name="Hiltunen Thoren M."/>
            <person name="Johannesson H."/>
        </authorList>
    </citation>
    <scope>NUCLEOTIDE SEQUENCE</scope>
    <source>
        <strain evidence="4">PSN293</strain>
    </source>
</reference>
<comment type="caution">
    <text evidence="4">The sequence shown here is derived from an EMBL/GenBank/DDBJ whole genome shotgun (WGS) entry which is preliminary data.</text>
</comment>